<dbReference type="SUPFAM" id="SSF88659">
    <property type="entry name" value="Sigma3 and sigma4 domains of RNA polymerase sigma factors"/>
    <property type="match status" value="1"/>
</dbReference>
<dbReference type="PANTHER" id="PTHR30173">
    <property type="entry name" value="SIGMA 19 FACTOR"/>
    <property type="match status" value="1"/>
</dbReference>
<evidence type="ECO:0000256" key="5">
    <source>
        <dbReference type="ARBA" id="ARBA00023163"/>
    </source>
</evidence>
<keyword evidence="5" id="KW-0804">Transcription</keyword>
<feature type="domain" description="RNA polymerase sigma-70 region 2" evidence="6">
    <location>
        <begin position="24"/>
        <end position="87"/>
    </location>
</feature>
<dbReference type="GO" id="GO:0000428">
    <property type="term" value="C:DNA-directed RNA polymerase complex"/>
    <property type="evidence" value="ECO:0007669"/>
    <property type="project" value="UniProtKB-KW"/>
</dbReference>
<organism evidence="8 9">
    <name type="scientific">Virgisporangium ochraceum</name>
    <dbReference type="NCBI Taxonomy" id="65505"/>
    <lineage>
        <taxon>Bacteria</taxon>
        <taxon>Bacillati</taxon>
        <taxon>Actinomycetota</taxon>
        <taxon>Actinomycetes</taxon>
        <taxon>Micromonosporales</taxon>
        <taxon>Micromonosporaceae</taxon>
        <taxon>Virgisporangium</taxon>
    </lineage>
</organism>
<comment type="caution">
    <text evidence="8">The sequence shown here is derived from an EMBL/GenBank/DDBJ whole genome shotgun (WGS) entry which is preliminary data.</text>
</comment>
<dbReference type="InterPro" id="IPR036388">
    <property type="entry name" value="WH-like_DNA-bd_sf"/>
</dbReference>
<dbReference type="PANTHER" id="PTHR30173:SF43">
    <property type="entry name" value="ECF RNA POLYMERASE SIGMA FACTOR SIGI-RELATED"/>
    <property type="match status" value="1"/>
</dbReference>
<dbReference type="SUPFAM" id="SSF88946">
    <property type="entry name" value="Sigma2 domain of RNA polymerase sigma factors"/>
    <property type="match status" value="1"/>
</dbReference>
<dbReference type="NCBIfam" id="TIGR02937">
    <property type="entry name" value="sigma70-ECF"/>
    <property type="match status" value="1"/>
</dbReference>
<dbReference type="Pfam" id="PF04542">
    <property type="entry name" value="Sigma70_r2"/>
    <property type="match status" value="1"/>
</dbReference>
<feature type="domain" description="RNA polymerase sigma factor 70 region 4 type 2" evidence="7">
    <location>
        <begin position="119"/>
        <end position="167"/>
    </location>
</feature>
<evidence type="ECO:0000256" key="4">
    <source>
        <dbReference type="ARBA" id="ARBA00023082"/>
    </source>
</evidence>
<evidence type="ECO:0000256" key="1">
    <source>
        <dbReference type="ARBA" id="ARBA00010641"/>
    </source>
</evidence>
<evidence type="ECO:0000256" key="2">
    <source>
        <dbReference type="ARBA" id="ARBA00011344"/>
    </source>
</evidence>
<protein>
    <submittedName>
        <fullName evidence="8">DNA-directed RNA polymerase sigma-70 factor</fullName>
    </submittedName>
</protein>
<evidence type="ECO:0000259" key="7">
    <source>
        <dbReference type="Pfam" id="PF08281"/>
    </source>
</evidence>
<dbReference type="Gene3D" id="1.10.1740.10">
    <property type="match status" value="1"/>
</dbReference>
<evidence type="ECO:0000313" key="8">
    <source>
        <dbReference type="EMBL" id="GIJ66745.1"/>
    </source>
</evidence>
<dbReference type="InterPro" id="IPR013324">
    <property type="entry name" value="RNA_pol_sigma_r3/r4-like"/>
</dbReference>
<keyword evidence="4" id="KW-0731">Sigma factor</keyword>
<dbReference type="Gene3D" id="1.10.10.10">
    <property type="entry name" value="Winged helix-like DNA-binding domain superfamily/Winged helix DNA-binding domain"/>
    <property type="match status" value="1"/>
</dbReference>
<comment type="subunit">
    <text evidence="2">Interacts transiently with the RNA polymerase catalytic core formed by RpoA, RpoB, RpoC and RpoZ (2 alpha, 1 beta, 1 beta' and 1 omega subunit) to form the RNA polymerase holoenzyme that can initiate transcription.</text>
</comment>
<keyword evidence="8" id="KW-0240">DNA-directed RNA polymerase</keyword>
<accession>A0A8J4E920</accession>
<name>A0A8J4E920_9ACTN</name>
<keyword evidence="9" id="KW-1185">Reference proteome</keyword>
<keyword evidence="3" id="KW-0805">Transcription regulation</keyword>
<dbReference type="Pfam" id="PF08281">
    <property type="entry name" value="Sigma70_r4_2"/>
    <property type="match status" value="1"/>
</dbReference>
<reference evidence="8" key="1">
    <citation type="submission" date="2021-01" db="EMBL/GenBank/DDBJ databases">
        <title>Whole genome shotgun sequence of Virgisporangium ochraceum NBRC 16418.</title>
        <authorList>
            <person name="Komaki H."/>
            <person name="Tamura T."/>
        </authorList>
    </citation>
    <scope>NUCLEOTIDE SEQUENCE</scope>
    <source>
        <strain evidence="8">NBRC 16418</strain>
    </source>
</reference>
<dbReference type="InterPro" id="IPR013325">
    <property type="entry name" value="RNA_pol_sigma_r2"/>
</dbReference>
<evidence type="ECO:0000259" key="6">
    <source>
        <dbReference type="Pfam" id="PF04542"/>
    </source>
</evidence>
<gene>
    <name evidence="8" type="primary">rpoE_5</name>
    <name evidence="8" type="ORF">Voc01_016620</name>
</gene>
<dbReference type="InterPro" id="IPR032710">
    <property type="entry name" value="NTF2-like_dom_sf"/>
</dbReference>
<sequence>MALIRFDGGVRENVTTSDVVAEFTRQRPRLRGIALRILGSYHDAEDAVQEAWLRLQRTDPAGIDNLEAWLTTVVSRISLDQLRTGAWRYEDLSIDAPEPADDGIEDGAVEADEVGAAMLVVLDTLAPLERLAFVLHDVFGLSFDRVAPIVDRTPEAARQLASRARRRVRAVDVAAERTRQREAVEAFLRASRDGDFGTLLQLLDPEVELRADAEVVAAAAPQGDHGAPLLTRRARGADAVARIFNGRARETRWADLDGWVGAAYAPGGTVYAVYSVVVRDGRITRIEVIGATDHLSDLAVTPSAERHLP</sequence>
<dbReference type="InterPro" id="IPR013249">
    <property type="entry name" value="RNA_pol_sigma70_r4_t2"/>
</dbReference>
<dbReference type="InterPro" id="IPR014284">
    <property type="entry name" value="RNA_pol_sigma-70_dom"/>
</dbReference>
<dbReference type="InterPro" id="IPR052704">
    <property type="entry name" value="ECF_Sigma-70_Domain"/>
</dbReference>
<evidence type="ECO:0000313" key="9">
    <source>
        <dbReference type="Proteomes" id="UP000635606"/>
    </source>
</evidence>
<dbReference type="SUPFAM" id="SSF54427">
    <property type="entry name" value="NTF2-like"/>
    <property type="match status" value="1"/>
</dbReference>
<dbReference type="Gene3D" id="3.10.450.50">
    <property type="match status" value="1"/>
</dbReference>
<dbReference type="GO" id="GO:0003677">
    <property type="term" value="F:DNA binding"/>
    <property type="evidence" value="ECO:0007669"/>
    <property type="project" value="InterPro"/>
</dbReference>
<dbReference type="EMBL" id="BOPH01000020">
    <property type="protein sequence ID" value="GIJ66745.1"/>
    <property type="molecule type" value="Genomic_DNA"/>
</dbReference>
<evidence type="ECO:0000256" key="3">
    <source>
        <dbReference type="ARBA" id="ARBA00023015"/>
    </source>
</evidence>
<dbReference type="GO" id="GO:0016987">
    <property type="term" value="F:sigma factor activity"/>
    <property type="evidence" value="ECO:0007669"/>
    <property type="project" value="UniProtKB-KW"/>
</dbReference>
<dbReference type="GO" id="GO:0006352">
    <property type="term" value="P:DNA-templated transcription initiation"/>
    <property type="evidence" value="ECO:0007669"/>
    <property type="project" value="InterPro"/>
</dbReference>
<dbReference type="InterPro" id="IPR007627">
    <property type="entry name" value="RNA_pol_sigma70_r2"/>
</dbReference>
<dbReference type="AlphaFoldDB" id="A0A8J4E920"/>
<comment type="similarity">
    <text evidence="1">Belongs to the sigma-70 factor family. ECF subfamily.</text>
</comment>
<proteinExistence type="inferred from homology"/>
<dbReference type="Proteomes" id="UP000635606">
    <property type="component" value="Unassembled WGS sequence"/>
</dbReference>